<sequence>MVIPKVVRILDVQNSRKKIGCQSEICFEVSFGYELILI</sequence>
<evidence type="ECO:0000313" key="2">
    <source>
        <dbReference type="Proteomes" id="UP000663720"/>
    </source>
</evidence>
<organism evidence="1 2">
    <name type="scientific">Desulfonema limicola</name>
    <dbReference type="NCBI Taxonomy" id="45656"/>
    <lineage>
        <taxon>Bacteria</taxon>
        <taxon>Pseudomonadati</taxon>
        <taxon>Thermodesulfobacteriota</taxon>
        <taxon>Desulfobacteria</taxon>
        <taxon>Desulfobacterales</taxon>
        <taxon>Desulfococcaceae</taxon>
        <taxon>Desulfonema</taxon>
    </lineage>
</organism>
<protein>
    <submittedName>
        <fullName evidence="1">Uncharacterized protein</fullName>
    </submittedName>
</protein>
<accession>A0A975B4K0</accession>
<reference evidence="1" key="1">
    <citation type="journal article" date="2021" name="Microb. Physiol.">
        <title>Proteogenomic Insights into the Physiology of Marine, Sulfate-Reducing, Filamentous Desulfonema limicola and Desulfonema magnum.</title>
        <authorList>
            <person name="Schnaars V."/>
            <person name="Wohlbrand L."/>
            <person name="Scheve S."/>
            <person name="Hinrichs C."/>
            <person name="Reinhardt R."/>
            <person name="Rabus R."/>
        </authorList>
    </citation>
    <scope>NUCLEOTIDE SEQUENCE</scope>
    <source>
        <strain evidence="1">5ac10</strain>
    </source>
</reference>
<dbReference type="KEGG" id="dli:dnl_09150"/>
<name>A0A975B4K0_9BACT</name>
<keyword evidence="2" id="KW-1185">Reference proteome</keyword>
<dbReference type="EMBL" id="CP061799">
    <property type="protein sequence ID" value="QTA78685.1"/>
    <property type="molecule type" value="Genomic_DNA"/>
</dbReference>
<gene>
    <name evidence="1" type="ORF">dnl_09150</name>
</gene>
<dbReference type="AlphaFoldDB" id="A0A975B4K0"/>
<evidence type="ECO:0000313" key="1">
    <source>
        <dbReference type="EMBL" id="QTA78685.1"/>
    </source>
</evidence>
<proteinExistence type="predicted"/>
<dbReference type="Proteomes" id="UP000663720">
    <property type="component" value="Chromosome"/>
</dbReference>